<sequence length="352" mass="36485">MTFLTLTPWLHRNAYDEDGRVWYEECISTRFIRPVEEAVRGALKNADWDPLLPKAGKRKKVSTVLSRPSTPAAAVPRVAAPPLARAAIVTSIAAPTSRAPAVVGARKTLAHRTVPSVPPARPIVTIAPGRKRGREASSIEVAPVESVAVETAVSERPRKRGKAVAEEEAAAEVAVEGAATAEAAEMLDFEAAVAEVPATEEAAADMPDDEVLAMEPSRAALVEVHSAASAVPILAVTASVEPLPSAPRRSSGIVIRLPPRSSLSLSTVAVSMPPAPLSQDSTVVTELAVVEAIATDAPSPPPISSTVLTELVGAEVLSAPSAAEETASSNDLEELYASLHEEGGSSASAPLD</sequence>
<feature type="region of interest" description="Disordered" evidence="1">
    <location>
        <begin position="321"/>
        <end position="352"/>
    </location>
</feature>
<evidence type="ECO:0000313" key="3">
    <source>
        <dbReference type="RefSeq" id="XP_008246377.1"/>
    </source>
</evidence>
<name>A0ABM0PY64_PRUMU</name>
<gene>
    <name evidence="3" type="primary">LOC103344560</name>
</gene>
<dbReference type="Proteomes" id="UP000694861">
    <property type="component" value="Linkage group LG1"/>
</dbReference>
<evidence type="ECO:0000256" key="1">
    <source>
        <dbReference type="SAM" id="MobiDB-lite"/>
    </source>
</evidence>
<protein>
    <submittedName>
        <fullName evidence="3">Uncharacterized protein KIAA0754-like</fullName>
    </submittedName>
</protein>
<reference evidence="3" key="2">
    <citation type="submission" date="2025-08" db="UniProtKB">
        <authorList>
            <consortium name="RefSeq"/>
        </authorList>
    </citation>
    <scope>IDENTIFICATION</scope>
</reference>
<dbReference type="RefSeq" id="XP_008246377.1">
    <property type="nucleotide sequence ID" value="XM_008248155.1"/>
</dbReference>
<dbReference type="GeneID" id="103344560"/>
<organism evidence="2 3">
    <name type="scientific">Prunus mume</name>
    <name type="common">Japanese apricot</name>
    <name type="synonym">Armeniaca mume</name>
    <dbReference type="NCBI Taxonomy" id="102107"/>
    <lineage>
        <taxon>Eukaryota</taxon>
        <taxon>Viridiplantae</taxon>
        <taxon>Streptophyta</taxon>
        <taxon>Embryophyta</taxon>
        <taxon>Tracheophyta</taxon>
        <taxon>Spermatophyta</taxon>
        <taxon>Magnoliopsida</taxon>
        <taxon>eudicotyledons</taxon>
        <taxon>Gunneridae</taxon>
        <taxon>Pentapetalae</taxon>
        <taxon>rosids</taxon>
        <taxon>fabids</taxon>
        <taxon>Rosales</taxon>
        <taxon>Rosaceae</taxon>
        <taxon>Amygdaloideae</taxon>
        <taxon>Amygdaleae</taxon>
        <taxon>Prunus</taxon>
    </lineage>
</organism>
<accession>A0ABM0PY64</accession>
<evidence type="ECO:0000313" key="2">
    <source>
        <dbReference type="Proteomes" id="UP000694861"/>
    </source>
</evidence>
<proteinExistence type="predicted"/>
<keyword evidence="2" id="KW-1185">Reference proteome</keyword>
<reference evidence="2" key="1">
    <citation type="journal article" date="2012" name="Nat. Commun.">
        <title>The genome of Prunus mume.</title>
        <authorList>
            <person name="Zhang Q."/>
            <person name="Chen W."/>
            <person name="Sun L."/>
            <person name="Zhao F."/>
            <person name="Huang B."/>
            <person name="Yang W."/>
            <person name="Tao Y."/>
            <person name="Wang J."/>
            <person name="Yuan Z."/>
            <person name="Fan G."/>
            <person name="Xing Z."/>
            <person name="Han C."/>
            <person name="Pan H."/>
            <person name="Zhong X."/>
            <person name="Shi W."/>
            <person name="Liang X."/>
            <person name="Du D."/>
            <person name="Sun F."/>
            <person name="Xu Z."/>
            <person name="Hao R."/>
            <person name="Lv T."/>
            <person name="Lv Y."/>
            <person name="Zheng Z."/>
            <person name="Sun M."/>
            <person name="Luo L."/>
            <person name="Cai M."/>
            <person name="Gao Y."/>
            <person name="Wang J."/>
            <person name="Yin Y."/>
            <person name="Xu X."/>
            <person name="Cheng T."/>
            <person name="Wang J."/>
        </authorList>
    </citation>
    <scope>NUCLEOTIDE SEQUENCE [LARGE SCALE GENOMIC DNA]</scope>
</reference>